<proteinExistence type="predicted"/>
<dbReference type="Proteomes" id="UP001530400">
    <property type="component" value="Unassembled WGS sequence"/>
</dbReference>
<protein>
    <submittedName>
        <fullName evidence="1">Uncharacterized protein</fullName>
    </submittedName>
</protein>
<dbReference type="SUPFAM" id="SSF143990">
    <property type="entry name" value="YbiA-like"/>
    <property type="match status" value="1"/>
</dbReference>
<dbReference type="AlphaFoldDB" id="A0ABD3Q967"/>
<dbReference type="EMBL" id="JALLPJ020000299">
    <property type="protein sequence ID" value="KAL3796246.1"/>
    <property type="molecule type" value="Genomic_DNA"/>
</dbReference>
<organism evidence="1 2">
    <name type="scientific">Cyclotella atomus</name>
    <dbReference type="NCBI Taxonomy" id="382360"/>
    <lineage>
        <taxon>Eukaryota</taxon>
        <taxon>Sar</taxon>
        <taxon>Stramenopiles</taxon>
        <taxon>Ochrophyta</taxon>
        <taxon>Bacillariophyta</taxon>
        <taxon>Coscinodiscophyceae</taxon>
        <taxon>Thalassiosirophycidae</taxon>
        <taxon>Stephanodiscales</taxon>
        <taxon>Stephanodiscaceae</taxon>
        <taxon>Cyclotella</taxon>
    </lineage>
</organism>
<sequence length="179" mass="20298">MWSELVRFKSKSANVPVRCLSNFALLSVTVDGSEYPTGEHAFHGCNIRFCATNARTPARLDALRERADMFINPSKLNTGLDAKRAGGKSKTYGFKLEPSELYGWDIEAERVQESICRYKLKHYEEVRQVLKANKSKLLLHQDNRAKSDTIWVGRVKPIAKVEKTKTITIDDIIGQINLD</sequence>
<evidence type="ECO:0000313" key="2">
    <source>
        <dbReference type="Proteomes" id="UP001530400"/>
    </source>
</evidence>
<dbReference type="Gene3D" id="1.10.357.40">
    <property type="entry name" value="YbiA-like"/>
    <property type="match status" value="1"/>
</dbReference>
<dbReference type="InterPro" id="IPR037238">
    <property type="entry name" value="YbiA-like_sf"/>
</dbReference>
<gene>
    <name evidence="1" type="ORF">ACHAWO_010526</name>
</gene>
<reference evidence="1 2" key="1">
    <citation type="submission" date="2024-10" db="EMBL/GenBank/DDBJ databases">
        <title>Updated reference genomes for cyclostephanoid diatoms.</title>
        <authorList>
            <person name="Roberts W.R."/>
            <person name="Alverson A.J."/>
        </authorList>
    </citation>
    <scope>NUCLEOTIDE SEQUENCE [LARGE SCALE GENOMIC DNA]</scope>
    <source>
        <strain evidence="1 2">AJA010-31</strain>
    </source>
</reference>
<name>A0ABD3Q967_9STRA</name>
<accession>A0ABD3Q967</accession>
<comment type="caution">
    <text evidence="1">The sequence shown here is derived from an EMBL/GenBank/DDBJ whole genome shotgun (WGS) entry which is preliminary data.</text>
</comment>
<keyword evidence="2" id="KW-1185">Reference proteome</keyword>
<evidence type="ECO:0000313" key="1">
    <source>
        <dbReference type="EMBL" id="KAL3796246.1"/>
    </source>
</evidence>